<dbReference type="GO" id="GO:0044695">
    <property type="term" value="C:Dsc E3 ubiquitin ligase complex"/>
    <property type="evidence" value="ECO:0007669"/>
    <property type="project" value="InterPro"/>
</dbReference>
<feature type="region of interest" description="Disordered" evidence="1">
    <location>
        <begin position="224"/>
        <end position="287"/>
    </location>
</feature>
<dbReference type="Proteomes" id="UP000504638">
    <property type="component" value="Unplaced"/>
</dbReference>
<dbReference type="GO" id="GO:0005783">
    <property type="term" value="C:endoplasmic reticulum"/>
    <property type="evidence" value="ECO:0007669"/>
    <property type="project" value="TreeGrafter"/>
</dbReference>
<name>A0A6G1GGL2_9PEZI</name>
<dbReference type="EMBL" id="ML975149">
    <property type="protein sequence ID" value="KAF1817009.1"/>
    <property type="molecule type" value="Genomic_DNA"/>
</dbReference>
<dbReference type="PANTHER" id="PTHR39405">
    <property type="entry name" value="DSC E3 UBIQUITIN LIGASE COMPLEX SUBUNIT 4"/>
    <property type="match status" value="1"/>
</dbReference>
<evidence type="ECO:0000313" key="4">
    <source>
        <dbReference type="Proteomes" id="UP000504638"/>
    </source>
</evidence>
<protein>
    <submittedName>
        <fullName evidence="3 5">DUF1746-domain-containing protein</fullName>
    </submittedName>
</protein>
<reference evidence="5" key="3">
    <citation type="submission" date="2025-04" db="UniProtKB">
        <authorList>
            <consortium name="RefSeq"/>
        </authorList>
    </citation>
    <scope>IDENTIFICATION</scope>
    <source>
        <strain evidence="5">CBS 781.70</strain>
    </source>
</reference>
<dbReference type="OrthoDB" id="5428737at2759"/>
<evidence type="ECO:0000256" key="1">
    <source>
        <dbReference type="SAM" id="MobiDB-lite"/>
    </source>
</evidence>
<dbReference type="Pfam" id="PF08508">
    <property type="entry name" value="DUF1746"/>
    <property type="match status" value="1"/>
</dbReference>
<dbReference type="AlphaFoldDB" id="A0A6G1GGL2"/>
<reference evidence="3 5" key="1">
    <citation type="submission" date="2020-01" db="EMBL/GenBank/DDBJ databases">
        <authorList>
            <consortium name="DOE Joint Genome Institute"/>
            <person name="Haridas S."/>
            <person name="Albert R."/>
            <person name="Binder M."/>
            <person name="Bloem J."/>
            <person name="Labutti K."/>
            <person name="Salamov A."/>
            <person name="Andreopoulos B."/>
            <person name="Baker S.E."/>
            <person name="Barry K."/>
            <person name="Bills G."/>
            <person name="Bluhm B.H."/>
            <person name="Cannon C."/>
            <person name="Castanera R."/>
            <person name="Culley D.E."/>
            <person name="Daum C."/>
            <person name="Ezra D."/>
            <person name="Gonzalez J.B."/>
            <person name="Henrissat B."/>
            <person name="Kuo A."/>
            <person name="Liang C."/>
            <person name="Lipzen A."/>
            <person name="Lutzoni F."/>
            <person name="Magnuson J."/>
            <person name="Mondo S."/>
            <person name="Nolan M."/>
            <person name="Ohm R."/>
            <person name="Pangilinan J."/>
            <person name="Park H.-J."/>
            <person name="Ramirez L."/>
            <person name="Alfaro M."/>
            <person name="Sun H."/>
            <person name="Tritt A."/>
            <person name="Yoshinaga Y."/>
            <person name="Zwiers L.-H."/>
            <person name="Turgeon B.G."/>
            <person name="Goodwin S.B."/>
            <person name="Spatafora J.W."/>
            <person name="Crous P.W."/>
            <person name="Grigoriev I.V."/>
        </authorList>
    </citation>
    <scope>NUCLEOTIDE SEQUENCE</scope>
    <source>
        <strain evidence="3 5">CBS 781.70</strain>
    </source>
</reference>
<dbReference type="PANTHER" id="PTHR39405:SF1">
    <property type="entry name" value="DSC E3 UBIQUITIN LIGASE COMPLEX SUBUNIT 4"/>
    <property type="match status" value="1"/>
</dbReference>
<feature type="domain" description="DUF1746" evidence="2">
    <location>
        <begin position="62"/>
        <end position="209"/>
    </location>
</feature>
<accession>A0A6G1GGL2</accession>
<gene>
    <name evidence="3 5" type="ORF">P152DRAFT_469506</name>
</gene>
<evidence type="ECO:0000313" key="3">
    <source>
        <dbReference type="EMBL" id="KAF1817009.1"/>
    </source>
</evidence>
<proteinExistence type="predicted"/>
<organism evidence="3">
    <name type="scientific">Eremomyces bilateralis CBS 781.70</name>
    <dbReference type="NCBI Taxonomy" id="1392243"/>
    <lineage>
        <taxon>Eukaryota</taxon>
        <taxon>Fungi</taxon>
        <taxon>Dikarya</taxon>
        <taxon>Ascomycota</taxon>
        <taxon>Pezizomycotina</taxon>
        <taxon>Dothideomycetes</taxon>
        <taxon>Dothideomycetes incertae sedis</taxon>
        <taxon>Eremomycetales</taxon>
        <taxon>Eremomycetaceae</taxon>
        <taxon>Eremomyces</taxon>
    </lineage>
</organism>
<feature type="compositionally biased region" description="Low complexity" evidence="1">
    <location>
        <begin position="112"/>
        <end position="132"/>
    </location>
</feature>
<dbReference type="InterPro" id="IPR013715">
    <property type="entry name" value="DUF1746"/>
</dbReference>
<feature type="region of interest" description="Disordered" evidence="1">
    <location>
        <begin position="1"/>
        <end position="45"/>
    </location>
</feature>
<dbReference type="GO" id="GO:0032933">
    <property type="term" value="P:SREBP signaling pathway"/>
    <property type="evidence" value="ECO:0007669"/>
    <property type="project" value="InterPro"/>
</dbReference>
<feature type="region of interest" description="Disordered" evidence="1">
    <location>
        <begin position="112"/>
        <end position="137"/>
    </location>
</feature>
<dbReference type="GeneID" id="54421475"/>
<evidence type="ECO:0000259" key="2">
    <source>
        <dbReference type="Pfam" id="PF08508"/>
    </source>
</evidence>
<evidence type="ECO:0000313" key="5">
    <source>
        <dbReference type="RefSeq" id="XP_033538640.1"/>
    </source>
</evidence>
<keyword evidence="4" id="KW-1185">Reference proteome</keyword>
<dbReference type="InterPro" id="IPR038967">
    <property type="entry name" value="Dsc4-like"/>
</dbReference>
<reference evidence="5" key="2">
    <citation type="submission" date="2020-04" db="EMBL/GenBank/DDBJ databases">
        <authorList>
            <consortium name="NCBI Genome Project"/>
        </authorList>
    </citation>
    <scope>NUCLEOTIDE SEQUENCE</scope>
    <source>
        <strain evidence="5">CBS 781.70</strain>
    </source>
</reference>
<feature type="compositionally biased region" description="Basic and acidic residues" evidence="1">
    <location>
        <begin position="243"/>
        <end position="252"/>
    </location>
</feature>
<feature type="compositionally biased region" description="Polar residues" evidence="1">
    <location>
        <begin position="226"/>
        <end position="242"/>
    </location>
</feature>
<sequence>MSNERTAPPSHAIPRDGPHASSPAAPSRSIVAGNNQSHGAARARAKAEAKRLEQLEHLVRSYDLLIYSELAVVYCMDNSFFALFFRALAQLLYLSPKPPFLSENLPAATSLTRTTSSVTPGGSTPSSASTPANPFVTPHQSSPTISAIFITNILCMVLHLYCARPSASEAARGYLHGGLLIDFIGQEGPISKLSLLMLDFAIMGLQVIMLSVNGEVRRVTMERKGTVSTGAATQVSTQGNTAQDHDAEERGEILGASSSTAATPSAAAISTPSTTSEQSNTLDDPSAADMDILDGIVSTQTPLATFRFLYAAREEYNAYQGPSTGISRRPAAASFLQGLAERRRMVLVQRGAARSLTV</sequence>
<dbReference type="RefSeq" id="XP_033538640.1">
    <property type="nucleotide sequence ID" value="XM_033680905.1"/>
</dbReference>
<feature type="compositionally biased region" description="Low complexity" evidence="1">
    <location>
        <begin position="256"/>
        <end position="276"/>
    </location>
</feature>